<accession>A0A239G3M8</accession>
<organism evidence="3 6">
    <name type="scientific">Pseudomonas delhiensis</name>
    <dbReference type="NCBI Taxonomy" id="366289"/>
    <lineage>
        <taxon>Bacteria</taxon>
        <taxon>Pseudomonadati</taxon>
        <taxon>Pseudomonadota</taxon>
        <taxon>Gammaproteobacteria</taxon>
        <taxon>Pseudomonadales</taxon>
        <taxon>Pseudomonadaceae</taxon>
        <taxon>Pseudomonas</taxon>
    </lineage>
</organism>
<evidence type="ECO:0000313" key="5">
    <source>
        <dbReference type="Proteomes" id="UP000198309"/>
    </source>
</evidence>
<proteinExistence type="predicted"/>
<protein>
    <submittedName>
        <fullName evidence="3 4">Toxin-antitoxin system antitoxin component, TIGR02293 family</fullName>
    </submittedName>
</protein>
<evidence type="ECO:0000259" key="2">
    <source>
        <dbReference type="Pfam" id="PF20432"/>
    </source>
</evidence>
<reference evidence="3 6" key="1">
    <citation type="submission" date="2016-10" db="EMBL/GenBank/DDBJ databases">
        <authorList>
            <person name="de Groot N.N."/>
        </authorList>
    </citation>
    <scope>NUCLEOTIDE SEQUENCE [LARGE SCALE GENOMIC DNA]</scope>
    <source>
        <strain evidence="3 6">CCM 7361</strain>
    </source>
</reference>
<evidence type="ECO:0000313" key="3">
    <source>
        <dbReference type="EMBL" id="SDJ09586.1"/>
    </source>
</evidence>
<dbReference type="RefSeq" id="WP_089390473.1">
    <property type="nucleotide sequence ID" value="NZ_FNEC01000012.1"/>
</dbReference>
<dbReference type="EMBL" id="FNEC01000012">
    <property type="protein sequence ID" value="SDJ09586.1"/>
    <property type="molecule type" value="Genomic_DNA"/>
</dbReference>
<dbReference type="AlphaFoldDB" id="A0A239G3M8"/>
<gene>
    <name evidence="3" type="ORF">SAMN05216189_1012130</name>
    <name evidence="4" type="ORF">SAMN06295949_104213</name>
</gene>
<dbReference type="InterPro" id="IPR046847">
    <property type="entry name" value="Xre-like_HTH"/>
</dbReference>
<sequence length="153" mass="17173">MNLGNDNRHRLPQDPDRPLRLLYGDKGPHASSVFEVHEMIERGLPSDVVIAFAESLELDKQAFIKLIGMSERTLQRRLKHPEPLSAEQSSSAWRLAKVLSRAEEVLGSRRAAVDWLMAPALGLEGHAPVDLLTTQVGFELVDDFLTRLDYGVY</sequence>
<evidence type="ECO:0000313" key="6">
    <source>
        <dbReference type="Proteomes" id="UP000199693"/>
    </source>
</evidence>
<dbReference type="NCBIfam" id="TIGR02293">
    <property type="entry name" value="TAS_TIGR02293"/>
    <property type="match status" value="1"/>
</dbReference>
<keyword evidence="5" id="KW-1185">Reference proteome</keyword>
<feature type="domain" description="Antitoxin Xre-like helix-turn-helix" evidence="2">
    <location>
        <begin position="35"/>
        <end position="97"/>
    </location>
</feature>
<dbReference type="GO" id="GO:0003677">
    <property type="term" value="F:DNA binding"/>
    <property type="evidence" value="ECO:0007669"/>
    <property type="project" value="InterPro"/>
</dbReference>
<dbReference type="InterPro" id="IPR024467">
    <property type="entry name" value="Xre/MbcA/ParS-like_toxin-bd"/>
</dbReference>
<name>A0A239G3M8_9PSED</name>
<evidence type="ECO:0000259" key="1">
    <source>
        <dbReference type="Pfam" id="PF09722"/>
    </source>
</evidence>
<dbReference type="Proteomes" id="UP000199693">
    <property type="component" value="Unassembled WGS sequence"/>
</dbReference>
<dbReference type="Proteomes" id="UP000198309">
    <property type="component" value="Unassembled WGS sequence"/>
</dbReference>
<reference evidence="4 5" key="2">
    <citation type="submission" date="2017-06" db="EMBL/GenBank/DDBJ databases">
        <authorList>
            <person name="Varghese N."/>
            <person name="Submissions S."/>
        </authorList>
    </citation>
    <scope>NUCLEOTIDE SEQUENCE [LARGE SCALE GENOMIC DNA]</scope>
    <source>
        <strain evidence="4 5">RLD-1</strain>
    </source>
</reference>
<dbReference type="Pfam" id="PF09722">
    <property type="entry name" value="Xre_MbcA_ParS_C"/>
    <property type="match status" value="1"/>
</dbReference>
<dbReference type="Pfam" id="PF20432">
    <property type="entry name" value="Xre-like-HTH"/>
    <property type="match status" value="1"/>
</dbReference>
<evidence type="ECO:0000313" key="4">
    <source>
        <dbReference type="EMBL" id="SNS63615.1"/>
    </source>
</evidence>
<dbReference type="EMBL" id="FZPC01000004">
    <property type="protein sequence ID" value="SNS63615.1"/>
    <property type="molecule type" value="Genomic_DNA"/>
</dbReference>
<dbReference type="InterPro" id="IPR011979">
    <property type="entry name" value="Antitox_Xre"/>
</dbReference>
<feature type="domain" description="Antitoxin Xre/MbcA/ParS-like toxin-binding" evidence="1">
    <location>
        <begin position="102"/>
        <end position="151"/>
    </location>
</feature>